<keyword evidence="1" id="KW-0732">Signal</keyword>
<dbReference type="RefSeq" id="WP_209139686.1">
    <property type="nucleotide sequence ID" value="NZ_JAGHKO010000004.1"/>
</dbReference>
<protein>
    <recommendedName>
        <fullName evidence="4">Lipoprotein</fullName>
    </recommendedName>
</protein>
<organism evidence="2 3">
    <name type="scientific">Niastella soli</name>
    <dbReference type="NCBI Taxonomy" id="2821487"/>
    <lineage>
        <taxon>Bacteria</taxon>
        <taxon>Pseudomonadati</taxon>
        <taxon>Bacteroidota</taxon>
        <taxon>Chitinophagia</taxon>
        <taxon>Chitinophagales</taxon>
        <taxon>Chitinophagaceae</taxon>
        <taxon>Niastella</taxon>
    </lineage>
</organism>
<keyword evidence="3" id="KW-1185">Reference proteome</keyword>
<evidence type="ECO:0008006" key="4">
    <source>
        <dbReference type="Google" id="ProtNLM"/>
    </source>
</evidence>
<evidence type="ECO:0000313" key="3">
    <source>
        <dbReference type="Proteomes" id="UP000677244"/>
    </source>
</evidence>
<accession>A0ABS3YUM3</accession>
<evidence type="ECO:0000256" key="1">
    <source>
        <dbReference type="SAM" id="SignalP"/>
    </source>
</evidence>
<reference evidence="2 3" key="1">
    <citation type="submission" date="2021-03" db="EMBL/GenBank/DDBJ databases">
        <title>Assistant Professor.</title>
        <authorList>
            <person name="Huq M.A."/>
        </authorList>
    </citation>
    <scope>NUCLEOTIDE SEQUENCE [LARGE SCALE GENOMIC DNA]</scope>
    <source>
        <strain evidence="2 3">MAH-29</strain>
    </source>
</reference>
<comment type="caution">
    <text evidence="2">The sequence shown here is derived from an EMBL/GenBank/DDBJ whole genome shotgun (WGS) entry which is preliminary data.</text>
</comment>
<evidence type="ECO:0000313" key="2">
    <source>
        <dbReference type="EMBL" id="MBO9201632.1"/>
    </source>
</evidence>
<dbReference type="PROSITE" id="PS51257">
    <property type="entry name" value="PROKAR_LIPOPROTEIN"/>
    <property type="match status" value="1"/>
</dbReference>
<sequence>MQKRQSIFLGLVACCLVLSFIACKKTAKDAATDVTAAQDNTMAETNYNDANNMVDLAAATGVSFSFRTETGSNTARIEEVLGTCATVSVDTVARKITIDFGATDCTGPDLRKRRGKVIATWTGSYRTPGTVINITFDNYFVNNNQIMGTHKTTNMGLVNGNLVYKIEVDGSIKKPIGGTITWKSTRERAWTAGMNTPSNPLDDEYSITGTASGTTVLGTSYSINITQPLVRKMSCYFFESGKIELTPTGGSTMTLDYGNTGCDAKATVSVGPLSYNIDLF</sequence>
<dbReference type="Proteomes" id="UP000677244">
    <property type="component" value="Unassembled WGS sequence"/>
</dbReference>
<name>A0ABS3YUM3_9BACT</name>
<feature type="signal peptide" evidence="1">
    <location>
        <begin position="1"/>
        <end position="24"/>
    </location>
</feature>
<gene>
    <name evidence="2" type="ORF">J7I42_15225</name>
</gene>
<feature type="chain" id="PRO_5046738692" description="Lipoprotein" evidence="1">
    <location>
        <begin position="25"/>
        <end position="280"/>
    </location>
</feature>
<proteinExistence type="predicted"/>
<dbReference type="EMBL" id="JAGHKO010000004">
    <property type="protein sequence ID" value="MBO9201632.1"/>
    <property type="molecule type" value="Genomic_DNA"/>
</dbReference>